<proteinExistence type="predicted"/>
<sequence>VISSGNDRMIHIWSPDMDEQLPDQQSEKISRLQEDHWSDEEGTPGPSHM</sequence>
<organism evidence="2 3">
    <name type="scientific">Wuchereria bancrofti</name>
    <dbReference type="NCBI Taxonomy" id="6293"/>
    <lineage>
        <taxon>Eukaryota</taxon>
        <taxon>Metazoa</taxon>
        <taxon>Ecdysozoa</taxon>
        <taxon>Nematoda</taxon>
        <taxon>Chromadorea</taxon>
        <taxon>Rhabditida</taxon>
        <taxon>Spirurina</taxon>
        <taxon>Spiruromorpha</taxon>
        <taxon>Filarioidea</taxon>
        <taxon>Onchocercidae</taxon>
        <taxon>Wuchereria</taxon>
    </lineage>
</organism>
<comment type="caution">
    <text evidence="2">The sequence shown here is derived from an EMBL/GenBank/DDBJ whole genome shotgun (WGS) entry which is preliminary data.</text>
</comment>
<evidence type="ECO:0000313" key="2">
    <source>
        <dbReference type="EMBL" id="EJW70428.1"/>
    </source>
</evidence>
<dbReference type="Proteomes" id="UP000004810">
    <property type="component" value="Unassembled WGS sequence"/>
</dbReference>
<gene>
    <name evidence="2" type="ORF">WUBG_18666</name>
</gene>
<evidence type="ECO:0000313" key="3">
    <source>
        <dbReference type="Proteomes" id="UP000004810"/>
    </source>
</evidence>
<reference evidence="3" key="1">
    <citation type="submission" date="2012-08" db="EMBL/GenBank/DDBJ databases">
        <title>The Genome Sequence of Wuchereria bancrofti.</title>
        <authorList>
            <person name="Nutman T.B."/>
            <person name="Fink D.L."/>
            <person name="Russ C."/>
            <person name="Young S."/>
            <person name="Zeng Q."/>
            <person name="Koehrsen M."/>
            <person name="Alvarado L."/>
            <person name="Berlin A."/>
            <person name="Chapman S.B."/>
            <person name="Chen Z."/>
            <person name="Freedman E."/>
            <person name="Gellesch M."/>
            <person name="Goldberg J."/>
            <person name="Griggs A."/>
            <person name="Gujja S."/>
            <person name="Heilman E.R."/>
            <person name="Heiman D."/>
            <person name="Hepburn T."/>
            <person name="Howarth C."/>
            <person name="Jen D."/>
            <person name="Larson L."/>
            <person name="Lewis B."/>
            <person name="Mehta T."/>
            <person name="Park D."/>
            <person name="Pearson M."/>
            <person name="Roberts A."/>
            <person name="Saif S."/>
            <person name="Shea T."/>
            <person name="Shenoy N."/>
            <person name="Sisk P."/>
            <person name="Stolte C."/>
            <person name="Sykes S."/>
            <person name="Walk T."/>
            <person name="White J."/>
            <person name="Yandava C."/>
            <person name="Haas B."/>
            <person name="Henn M.R."/>
            <person name="Nusbaum C."/>
            <person name="Birren B."/>
        </authorList>
    </citation>
    <scope>NUCLEOTIDE SEQUENCE [LARGE SCALE GENOMIC DNA]</scope>
    <source>
        <strain evidence="3">NA</strain>
    </source>
</reference>
<feature type="region of interest" description="Disordered" evidence="1">
    <location>
        <begin position="1"/>
        <end position="49"/>
    </location>
</feature>
<dbReference type="AlphaFoldDB" id="J9DLD2"/>
<accession>J9DLD2</accession>
<dbReference type="EMBL" id="ADBV01021996">
    <property type="protein sequence ID" value="EJW70428.1"/>
    <property type="molecule type" value="Genomic_DNA"/>
</dbReference>
<protein>
    <submittedName>
        <fullName evidence="2">Uncharacterized protein</fullName>
    </submittedName>
</protein>
<evidence type="ECO:0000256" key="1">
    <source>
        <dbReference type="SAM" id="MobiDB-lite"/>
    </source>
</evidence>
<name>J9DLD2_WUCBA</name>
<feature type="non-terminal residue" evidence="2">
    <location>
        <position position="1"/>
    </location>
</feature>
<feature type="compositionally biased region" description="Basic and acidic residues" evidence="1">
    <location>
        <begin position="25"/>
        <end position="36"/>
    </location>
</feature>